<protein>
    <submittedName>
        <fullName evidence="1">798_t:CDS:1</fullName>
    </submittedName>
</protein>
<dbReference type="EMBL" id="CAJVPU010008214">
    <property type="protein sequence ID" value="CAG8581530.1"/>
    <property type="molecule type" value="Genomic_DNA"/>
</dbReference>
<sequence>YSESEANKPHTYSGLLLNHADFGWRIDIKQRNDIASMKRIEFIKAILIKNTSSDIWCLISITCKKAELQKSKRSLKKSEILSIINSLTSSLGDLDQLHFCGLSNNFCENLINILQKIRNILTKNSINISEV</sequence>
<organism evidence="1 2">
    <name type="scientific">Dentiscutata heterogama</name>
    <dbReference type="NCBI Taxonomy" id="1316150"/>
    <lineage>
        <taxon>Eukaryota</taxon>
        <taxon>Fungi</taxon>
        <taxon>Fungi incertae sedis</taxon>
        <taxon>Mucoromycota</taxon>
        <taxon>Glomeromycotina</taxon>
        <taxon>Glomeromycetes</taxon>
        <taxon>Diversisporales</taxon>
        <taxon>Gigasporaceae</taxon>
        <taxon>Dentiscutata</taxon>
    </lineage>
</organism>
<gene>
    <name evidence="1" type="ORF">DHETER_LOCUS6490</name>
</gene>
<evidence type="ECO:0000313" key="2">
    <source>
        <dbReference type="Proteomes" id="UP000789702"/>
    </source>
</evidence>
<dbReference type="Proteomes" id="UP000789702">
    <property type="component" value="Unassembled WGS sequence"/>
</dbReference>
<reference evidence="1" key="1">
    <citation type="submission" date="2021-06" db="EMBL/GenBank/DDBJ databases">
        <authorList>
            <person name="Kallberg Y."/>
            <person name="Tangrot J."/>
            <person name="Rosling A."/>
        </authorList>
    </citation>
    <scope>NUCLEOTIDE SEQUENCE</scope>
    <source>
        <strain evidence="1">IL203A</strain>
    </source>
</reference>
<proteinExistence type="predicted"/>
<keyword evidence="2" id="KW-1185">Reference proteome</keyword>
<name>A0ACA9MBS0_9GLOM</name>
<feature type="non-terminal residue" evidence="1">
    <location>
        <position position="1"/>
    </location>
</feature>
<accession>A0ACA9MBS0</accession>
<comment type="caution">
    <text evidence="1">The sequence shown here is derived from an EMBL/GenBank/DDBJ whole genome shotgun (WGS) entry which is preliminary data.</text>
</comment>
<evidence type="ECO:0000313" key="1">
    <source>
        <dbReference type="EMBL" id="CAG8581530.1"/>
    </source>
</evidence>